<dbReference type="EMBL" id="KN847044">
    <property type="protein sequence ID" value="KIW25471.1"/>
    <property type="molecule type" value="Genomic_DNA"/>
</dbReference>
<dbReference type="HOGENOM" id="CLU_2222987_0_0_1"/>
<protein>
    <submittedName>
        <fullName evidence="1">Uncharacterized protein</fullName>
    </submittedName>
</protein>
<evidence type="ECO:0000313" key="2">
    <source>
        <dbReference type="Proteomes" id="UP000054466"/>
    </source>
</evidence>
<evidence type="ECO:0000313" key="1">
    <source>
        <dbReference type="EMBL" id="KIW25471.1"/>
    </source>
</evidence>
<dbReference type="RefSeq" id="XP_016245687.1">
    <property type="nucleotide sequence ID" value="XM_016395831.1"/>
</dbReference>
<dbReference type="GeneID" id="27347831"/>
<gene>
    <name evidence="1" type="ORF">PV07_08637</name>
</gene>
<proteinExistence type="predicted"/>
<dbReference type="AlphaFoldDB" id="A0A0D1ZCL8"/>
<name>A0A0D1ZCL8_9EURO</name>
<keyword evidence="2" id="KW-1185">Reference proteome</keyword>
<dbReference type="VEuPathDB" id="FungiDB:PV07_08637"/>
<organism evidence="1 2">
    <name type="scientific">Cladophialophora immunda</name>
    <dbReference type="NCBI Taxonomy" id="569365"/>
    <lineage>
        <taxon>Eukaryota</taxon>
        <taxon>Fungi</taxon>
        <taxon>Dikarya</taxon>
        <taxon>Ascomycota</taxon>
        <taxon>Pezizomycotina</taxon>
        <taxon>Eurotiomycetes</taxon>
        <taxon>Chaetothyriomycetidae</taxon>
        <taxon>Chaetothyriales</taxon>
        <taxon>Herpotrichiellaceae</taxon>
        <taxon>Cladophialophora</taxon>
    </lineage>
</organism>
<sequence length="106" mass="11441">MIAEDGSAVTRAPAMLPMLKPNQYTVRLGKGKLYSDIINGPNWVLNESTIRKAVMERLGSETHPEQAPARGMVGGRPVVLGIQVALFMEESRGAIRAQSFAQSSGM</sequence>
<accession>A0A0D1ZCL8</accession>
<dbReference type="Proteomes" id="UP000054466">
    <property type="component" value="Unassembled WGS sequence"/>
</dbReference>
<reference evidence="1 2" key="1">
    <citation type="submission" date="2015-01" db="EMBL/GenBank/DDBJ databases">
        <title>The Genome Sequence of Cladophialophora immunda CBS83496.</title>
        <authorList>
            <consortium name="The Broad Institute Genomics Platform"/>
            <person name="Cuomo C."/>
            <person name="de Hoog S."/>
            <person name="Gorbushina A."/>
            <person name="Stielow B."/>
            <person name="Teixiera M."/>
            <person name="Abouelleil A."/>
            <person name="Chapman S.B."/>
            <person name="Priest M."/>
            <person name="Young S.K."/>
            <person name="Wortman J."/>
            <person name="Nusbaum C."/>
            <person name="Birren B."/>
        </authorList>
    </citation>
    <scope>NUCLEOTIDE SEQUENCE [LARGE SCALE GENOMIC DNA]</scope>
    <source>
        <strain evidence="1 2">CBS 83496</strain>
    </source>
</reference>